<evidence type="ECO:0000313" key="2">
    <source>
        <dbReference type="EMBL" id="KAF4504448.1"/>
    </source>
</evidence>
<organism evidence="2 3">
    <name type="scientific">Ophiocordyceps sinensis</name>
    <dbReference type="NCBI Taxonomy" id="72228"/>
    <lineage>
        <taxon>Eukaryota</taxon>
        <taxon>Fungi</taxon>
        <taxon>Dikarya</taxon>
        <taxon>Ascomycota</taxon>
        <taxon>Pezizomycotina</taxon>
        <taxon>Sordariomycetes</taxon>
        <taxon>Hypocreomycetidae</taxon>
        <taxon>Hypocreales</taxon>
        <taxon>Ophiocordycipitaceae</taxon>
        <taxon>Ophiocordyceps</taxon>
    </lineage>
</organism>
<protein>
    <submittedName>
        <fullName evidence="2">Uncharacterized protein</fullName>
    </submittedName>
</protein>
<keyword evidence="3" id="KW-1185">Reference proteome</keyword>
<feature type="compositionally biased region" description="Gly residues" evidence="1">
    <location>
        <begin position="331"/>
        <end position="340"/>
    </location>
</feature>
<dbReference type="AlphaFoldDB" id="A0A8H4LS91"/>
<evidence type="ECO:0000313" key="3">
    <source>
        <dbReference type="Proteomes" id="UP000557566"/>
    </source>
</evidence>
<reference evidence="2 3" key="1">
    <citation type="journal article" date="2020" name="Genome Biol. Evol.">
        <title>A new high-quality draft genome assembly of the Chinese cordyceps Ophiocordyceps sinensis.</title>
        <authorList>
            <person name="Shu R."/>
            <person name="Zhang J."/>
            <person name="Meng Q."/>
            <person name="Zhang H."/>
            <person name="Zhou G."/>
            <person name="Li M."/>
            <person name="Wu P."/>
            <person name="Zhao Y."/>
            <person name="Chen C."/>
            <person name="Qin Q."/>
        </authorList>
    </citation>
    <scope>NUCLEOTIDE SEQUENCE [LARGE SCALE GENOMIC DNA]</scope>
    <source>
        <strain evidence="2 3">IOZ07</strain>
    </source>
</reference>
<name>A0A8H4LS91_9HYPO</name>
<dbReference type="OrthoDB" id="2402960at2759"/>
<feature type="compositionally biased region" description="Pro residues" evidence="1">
    <location>
        <begin position="58"/>
        <end position="69"/>
    </location>
</feature>
<evidence type="ECO:0000256" key="1">
    <source>
        <dbReference type="SAM" id="MobiDB-lite"/>
    </source>
</evidence>
<accession>A0A8H4LS91</accession>
<feature type="region of interest" description="Disordered" evidence="1">
    <location>
        <begin position="204"/>
        <end position="420"/>
    </location>
</feature>
<dbReference type="Proteomes" id="UP000557566">
    <property type="component" value="Unassembled WGS sequence"/>
</dbReference>
<feature type="region of interest" description="Disordered" evidence="1">
    <location>
        <begin position="1"/>
        <end position="187"/>
    </location>
</feature>
<feature type="compositionally biased region" description="Low complexity" evidence="1">
    <location>
        <begin position="98"/>
        <end position="113"/>
    </location>
</feature>
<feature type="compositionally biased region" description="Basic and acidic residues" evidence="1">
    <location>
        <begin position="308"/>
        <end position="323"/>
    </location>
</feature>
<feature type="compositionally biased region" description="Polar residues" evidence="1">
    <location>
        <begin position="80"/>
        <end position="91"/>
    </location>
</feature>
<feature type="compositionally biased region" description="Basic and acidic residues" evidence="1">
    <location>
        <begin position="204"/>
        <end position="252"/>
    </location>
</feature>
<feature type="compositionally biased region" description="Basic and acidic residues" evidence="1">
    <location>
        <begin position="262"/>
        <end position="273"/>
    </location>
</feature>
<comment type="caution">
    <text evidence="2">The sequence shown here is derived from an EMBL/GenBank/DDBJ whole genome shotgun (WGS) entry which is preliminary data.</text>
</comment>
<gene>
    <name evidence="2" type="ORF">G6O67_007898</name>
</gene>
<feature type="compositionally biased region" description="Low complexity" evidence="1">
    <location>
        <begin position="48"/>
        <end position="57"/>
    </location>
</feature>
<dbReference type="EMBL" id="JAAVMX010000009">
    <property type="protein sequence ID" value="KAF4504448.1"/>
    <property type="molecule type" value="Genomic_DNA"/>
</dbReference>
<sequence>MEDQFGGRTDDDLFYDDFEPVDNAPVVSIENRQPRAPEPDATPTTSRAAAEPVEDSPAPAPAPAPPPAPARETATAPTSKPVQPSTRSLASSRFADKPAATAPAPSATITETPNSEPTAADEAPGRDVAASTASVPSVDATSAPSSGEPQPSQKFPRAPSRNTAANAEARLKSGANPRQKLTDDELAAKMEQMKLLAAEKTRKFQMAEKDERQHAEAYARGMEDARRRRAEDAERRRRSDDDRRKLDDERARNRERKLKAMGAKDDGWDEGKEAAAAQEAHRGFRGANGGVRGARSSGLPGSRYSGDPADRPDVDRFLDERHTSRGRGGRGGRGGGGAARGGTHPSGREGDAAPRPKPSNAVPALTTDVFPALPAAPQSSKGTHASAGKAPAILTLPSPAPAGGKWDDEMELMDAVGKDA</sequence>
<proteinExistence type="predicted"/>
<feature type="compositionally biased region" description="Polar residues" evidence="1">
    <location>
        <begin position="131"/>
        <end position="153"/>
    </location>
</feature>